<dbReference type="GO" id="GO:0051301">
    <property type="term" value="P:cell division"/>
    <property type="evidence" value="ECO:0007669"/>
    <property type="project" value="InterPro"/>
</dbReference>
<proteinExistence type="predicted"/>
<evidence type="ECO:0000256" key="4">
    <source>
        <dbReference type="ARBA" id="ARBA00022679"/>
    </source>
</evidence>
<organism evidence="12 13">
    <name type="scientific">Candidatus Magasanikbacteria bacterium RIFCSPLOWO2_02_FULL_44_11</name>
    <dbReference type="NCBI Taxonomy" id="1798689"/>
    <lineage>
        <taxon>Bacteria</taxon>
        <taxon>Candidatus Magasanikiibacteriota</taxon>
    </lineage>
</organism>
<evidence type="ECO:0000256" key="10">
    <source>
        <dbReference type="ARBA" id="ARBA00023316"/>
    </source>
</evidence>
<dbReference type="GO" id="GO:0009252">
    <property type="term" value="P:peptidoglycan biosynthetic process"/>
    <property type="evidence" value="ECO:0007669"/>
    <property type="project" value="UniProtKB-KW"/>
</dbReference>
<feature type="transmembrane region" description="Helical" evidence="11">
    <location>
        <begin position="183"/>
        <end position="203"/>
    </location>
</feature>
<dbReference type="GO" id="GO:0032153">
    <property type="term" value="C:cell division site"/>
    <property type="evidence" value="ECO:0007669"/>
    <property type="project" value="TreeGrafter"/>
</dbReference>
<dbReference type="GO" id="GO:0005886">
    <property type="term" value="C:plasma membrane"/>
    <property type="evidence" value="ECO:0007669"/>
    <property type="project" value="TreeGrafter"/>
</dbReference>
<feature type="transmembrane region" description="Helical" evidence="11">
    <location>
        <begin position="12"/>
        <end position="37"/>
    </location>
</feature>
<dbReference type="NCBIfam" id="TIGR02210">
    <property type="entry name" value="rodA_shape"/>
    <property type="match status" value="1"/>
</dbReference>
<evidence type="ECO:0000256" key="7">
    <source>
        <dbReference type="ARBA" id="ARBA00022984"/>
    </source>
</evidence>
<dbReference type="GO" id="GO:0071555">
    <property type="term" value="P:cell wall organization"/>
    <property type="evidence" value="ECO:0007669"/>
    <property type="project" value="UniProtKB-KW"/>
</dbReference>
<evidence type="ECO:0000256" key="8">
    <source>
        <dbReference type="ARBA" id="ARBA00022989"/>
    </source>
</evidence>
<evidence type="ECO:0000313" key="13">
    <source>
        <dbReference type="Proteomes" id="UP000178726"/>
    </source>
</evidence>
<dbReference type="PANTHER" id="PTHR30474:SF1">
    <property type="entry name" value="PEPTIDOGLYCAN GLYCOSYLTRANSFERASE MRDB"/>
    <property type="match status" value="1"/>
</dbReference>
<feature type="transmembrane region" description="Helical" evidence="11">
    <location>
        <begin position="338"/>
        <end position="356"/>
    </location>
</feature>
<keyword evidence="4" id="KW-0808">Transferase</keyword>
<feature type="transmembrane region" description="Helical" evidence="11">
    <location>
        <begin position="49"/>
        <end position="70"/>
    </location>
</feature>
<feature type="transmembrane region" description="Helical" evidence="11">
    <location>
        <begin position="160"/>
        <end position="177"/>
    </location>
</feature>
<evidence type="ECO:0000256" key="1">
    <source>
        <dbReference type="ARBA" id="ARBA00004141"/>
    </source>
</evidence>
<reference evidence="12 13" key="1">
    <citation type="journal article" date="2016" name="Nat. Commun.">
        <title>Thousands of microbial genomes shed light on interconnected biogeochemical processes in an aquifer system.</title>
        <authorList>
            <person name="Anantharaman K."/>
            <person name="Brown C.T."/>
            <person name="Hug L.A."/>
            <person name="Sharon I."/>
            <person name="Castelle C.J."/>
            <person name="Probst A.J."/>
            <person name="Thomas B.C."/>
            <person name="Singh A."/>
            <person name="Wilkins M.J."/>
            <person name="Karaoz U."/>
            <person name="Brodie E.L."/>
            <person name="Williams K.H."/>
            <person name="Hubbard S.S."/>
            <person name="Banfield J.F."/>
        </authorList>
    </citation>
    <scope>NUCLEOTIDE SEQUENCE [LARGE SCALE GENOMIC DNA]</scope>
</reference>
<keyword evidence="5 11" id="KW-0812">Transmembrane</keyword>
<sequence>MTGFNKFSSRSFDWVLCIAVILLAAMGLAAIYSVDLSRGQELIYFKRQALSFGIGLFLLFGASLMQYTFFRSYAKIFYGGTLLLLIGVIFFGIDIRGTRGWYNIAGFSFQPVEAAKAGIILMLAYIVYHFGRRFERPLFFFGTGLVTLLVIGLIMLQPDLGSAMIIGLVWFGIMFMVGARKLYLGGLTLGVALFSVTSWFLFLKDYQKGRILTFLNPEHDPLGRGYNIIQAIIAVGAGQWFGRGLGFGSQSQLRFLPEAQTDFIFTVIAEELGLAGVVALLVLFSLVLYRLLLIARRTNDDFVAVTVCGIALLLFAQMFINIGANIGLLPITGVTLPFVSYGGSSLIVSLFLIGIAESMVKKRY</sequence>
<feature type="transmembrane region" description="Helical" evidence="11">
    <location>
        <begin position="76"/>
        <end position="93"/>
    </location>
</feature>
<keyword evidence="7" id="KW-0573">Peptidoglycan synthesis</keyword>
<dbReference type="Pfam" id="PF01098">
    <property type="entry name" value="FTSW_RODA_SPOVE"/>
    <property type="match status" value="1"/>
</dbReference>
<comment type="caution">
    <text evidence="12">The sequence shown here is derived from an EMBL/GenBank/DDBJ whole genome shotgun (WGS) entry which is preliminary data.</text>
</comment>
<keyword evidence="6" id="KW-0133">Cell shape</keyword>
<name>A0A1F6N9A2_9BACT</name>
<evidence type="ECO:0000256" key="9">
    <source>
        <dbReference type="ARBA" id="ARBA00023136"/>
    </source>
</evidence>
<keyword evidence="10" id="KW-0961">Cell wall biogenesis/degradation</keyword>
<evidence type="ECO:0000256" key="6">
    <source>
        <dbReference type="ARBA" id="ARBA00022960"/>
    </source>
</evidence>
<keyword evidence="3" id="KW-0328">Glycosyltransferase</keyword>
<dbReference type="GO" id="GO:0016757">
    <property type="term" value="F:glycosyltransferase activity"/>
    <property type="evidence" value="ECO:0007669"/>
    <property type="project" value="UniProtKB-KW"/>
</dbReference>
<evidence type="ECO:0000256" key="2">
    <source>
        <dbReference type="ARBA" id="ARBA00022475"/>
    </source>
</evidence>
<evidence type="ECO:0000256" key="11">
    <source>
        <dbReference type="SAM" id="Phobius"/>
    </source>
</evidence>
<dbReference type="GO" id="GO:0008360">
    <property type="term" value="P:regulation of cell shape"/>
    <property type="evidence" value="ECO:0007669"/>
    <property type="project" value="UniProtKB-KW"/>
</dbReference>
<feature type="transmembrane region" description="Helical" evidence="11">
    <location>
        <begin position="301"/>
        <end position="326"/>
    </location>
</feature>
<dbReference type="AlphaFoldDB" id="A0A1F6N9A2"/>
<dbReference type="InterPro" id="IPR018365">
    <property type="entry name" value="Cell_cycle_FtsW-rel_CS"/>
</dbReference>
<dbReference type="EMBL" id="MFQK01000042">
    <property type="protein sequence ID" value="OGH80516.1"/>
    <property type="molecule type" value="Genomic_DNA"/>
</dbReference>
<dbReference type="Proteomes" id="UP000178726">
    <property type="component" value="Unassembled WGS sequence"/>
</dbReference>
<dbReference type="STRING" id="1798689.A3I29_00395"/>
<accession>A0A1F6N9A2</accession>
<comment type="subcellular location">
    <subcellularLocation>
        <location evidence="1">Membrane</location>
        <topology evidence="1">Multi-pass membrane protein</topology>
    </subcellularLocation>
</comment>
<dbReference type="PANTHER" id="PTHR30474">
    <property type="entry name" value="CELL CYCLE PROTEIN"/>
    <property type="match status" value="1"/>
</dbReference>
<evidence type="ECO:0000256" key="5">
    <source>
        <dbReference type="ARBA" id="ARBA00022692"/>
    </source>
</evidence>
<evidence type="ECO:0000313" key="12">
    <source>
        <dbReference type="EMBL" id="OGH80516.1"/>
    </source>
</evidence>
<gene>
    <name evidence="12" type="ORF">A3I29_00395</name>
</gene>
<dbReference type="InterPro" id="IPR011923">
    <property type="entry name" value="RodA/MrdB"/>
</dbReference>
<keyword evidence="2" id="KW-1003">Cell membrane</keyword>
<keyword evidence="9 11" id="KW-0472">Membrane</keyword>
<dbReference type="PROSITE" id="PS00428">
    <property type="entry name" value="FTSW_RODA_SPOVE"/>
    <property type="match status" value="1"/>
</dbReference>
<dbReference type="InterPro" id="IPR001182">
    <property type="entry name" value="FtsW/RodA"/>
</dbReference>
<feature type="transmembrane region" description="Helical" evidence="11">
    <location>
        <begin position="137"/>
        <end position="155"/>
    </location>
</feature>
<feature type="transmembrane region" description="Helical" evidence="11">
    <location>
        <begin position="114"/>
        <end position="131"/>
    </location>
</feature>
<protein>
    <submittedName>
        <fullName evidence="12">Rod shape-determining protein RodA</fullName>
    </submittedName>
</protein>
<evidence type="ECO:0000256" key="3">
    <source>
        <dbReference type="ARBA" id="ARBA00022676"/>
    </source>
</evidence>
<keyword evidence="8 11" id="KW-1133">Transmembrane helix</keyword>
<dbReference type="GO" id="GO:0015648">
    <property type="term" value="F:lipid-linked peptidoglycan transporter activity"/>
    <property type="evidence" value="ECO:0007669"/>
    <property type="project" value="TreeGrafter"/>
</dbReference>
<feature type="transmembrane region" description="Helical" evidence="11">
    <location>
        <begin position="263"/>
        <end position="289"/>
    </location>
</feature>